<gene>
    <name evidence="1" type="ORF">LPU83_pLPU83c_0803</name>
</gene>
<evidence type="ECO:0000313" key="2">
    <source>
        <dbReference type="Proteomes" id="UP000019443"/>
    </source>
</evidence>
<dbReference type="AlphaFoldDB" id="W6RMA8"/>
<reference evidence="1" key="1">
    <citation type="submission" date="2013-11" db="EMBL/GenBank/DDBJ databases">
        <title>Draft genome sequence of the broad-host-range Rhizobium sp. LPU83 strain, a member of the low-genetic diversity Oregon-like Rhizobium sp. group.</title>
        <authorList>
            <person name="Wibberg D."/>
            <person name="Puehler A."/>
            <person name="Schlueter A."/>
        </authorList>
    </citation>
    <scope>NUCLEOTIDE SEQUENCE [LARGE SCALE GENOMIC DNA]</scope>
    <source>
        <strain evidence="1">LPU83</strain>
        <plasmid evidence="1">pLPU83c</plasmid>
    </source>
</reference>
<dbReference type="HOGENOM" id="CLU_3405119_0_0_5"/>
<dbReference type="KEGG" id="rhl:LPU83_pLPU83c_0803"/>
<geneLocation type="plasmid" evidence="1 2">
    <name>pLPU83c</name>
</geneLocation>
<name>W6RMA8_9HYPH</name>
<proteinExistence type="predicted"/>
<dbReference type="PATRIC" id="fig|348824.6.peg.5580"/>
<accession>W6RMA8</accession>
<dbReference type="EMBL" id="HG916854">
    <property type="protein sequence ID" value="CDM61365.1"/>
    <property type="molecule type" value="Genomic_DNA"/>
</dbReference>
<organism evidence="1 2">
    <name type="scientific">Rhizobium favelukesii</name>
    <dbReference type="NCBI Taxonomy" id="348824"/>
    <lineage>
        <taxon>Bacteria</taxon>
        <taxon>Pseudomonadati</taxon>
        <taxon>Pseudomonadota</taxon>
        <taxon>Alphaproteobacteria</taxon>
        <taxon>Hyphomicrobiales</taxon>
        <taxon>Rhizobiaceae</taxon>
        <taxon>Rhizobium/Agrobacterium group</taxon>
        <taxon>Rhizobium</taxon>
    </lineage>
</organism>
<keyword evidence="2" id="KW-1185">Reference proteome</keyword>
<sequence length="30" mass="3509">MDLDLLMAAKRQKPWITALTRDTTLWSSVF</sequence>
<keyword evidence="1" id="KW-0614">Plasmid</keyword>
<protein>
    <submittedName>
        <fullName evidence="1">Uncharacterized protein</fullName>
    </submittedName>
</protein>
<dbReference type="Proteomes" id="UP000019443">
    <property type="component" value="Plasmid pLPU83c"/>
</dbReference>
<evidence type="ECO:0000313" key="1">
    <source>
        <dbReference type="EMBL" id="CDM61365.1"/>
    </source>
</evidence>